<dbReference type="GO" id="GO:1904680">
    <property type="term" value="F:peptide transmembrane transporter activity"/>
    <property type="evidence" value="ECO:0007669"/>
    <property type="project" value="TreeGrafter"/>
</dbReference>
<dbReference type="Gene3D" id="3.40.190.10">
    <property type="entry name" value="Periplasmic binding protein-like II"/>
    <property type="match status" value="1"/>
</dbReference>
<feature type="transmembrane region" description="Helical" evidence="1">
    <location>
        <begin position="24"/>
        <end position="41"/>
    </location>
</feature>
<dbReference type="OrthoDB" id="9772924at2"/>
<dbReference type="InterPro" id="IPR000914">
    <property type="entry name" value="SBP_5_dom"/>
</dbReference>
<evidence type="ECO:0000259" key="2">
    <source>
        <dbReference type="Pfam" id="PF00496"/>
    </source>
</evidence>
<protein>
    <recommendedName>
        <fullName evidence="2">Solute-binding protein family 5 domain-containing protein</fullName>
    </recommendedName>
</protein>
<dbReference type="InterPro" id="IPR039424">
    <property type="entry name" value="SBP_5"/>
</dbReference>
<dbReference type="SUPFAM" id="SSF53850">
    <property type="entry name" value="Periplasmic binding protein-like II"/>
    <property type="match status" value="1"/>
</dbReference>
<dbReference type="PANTHER" id="PTHR30290">
    <property type="entry name" value="PERIPLASMIC BINDING COMPONENT OF ABC TRANSPORTER"/>
    <property type="match status" value="1"/>
</dbReference>
<accession>E7GAN5</accession>
<reference evidence="3 4" key="1">
    <citation type="submission" date="2010-12" db="EMBL/GenBank/DDBJ databases">
        <title>The Genome Sequence of Coprobacillus sp. strain 29_1.</title>
        <authorList>
            <consortium name="The Broad Institute Genome Sequencing Platform"/>
            <person name="Earl A."/>
            <person name="Ward D."/>
            <person name="Feldgarden M."/>
            <person name="Gevers D."/>
            <person name="Daigneault M."/>
            <person name="Sibley C.D."/>
            <person name="White A."/>
            <person name="Strauss J."/>
            <person name="Allen-Vercoe E."/>
            <person name="Young S.K."/>
            <person name="Zeng Q."/>
            <person name="Gargeya S."/>
            <person name="Fitzgerald M."/>
            <person name="Haas B."/>
            <person name="Abouelleil A."/>
            <person name="Alvarado L."/>
            <person name="Arachchi H.M."/>
            <person name="Berlin A."/>
            <person name="Brown A."/>
            <person name="Chapman S.B."/>
            <person name="Chen Z."/>
            <person name="Dunbar C."/>
            <person name="Freedman E."/>
            <person name="Gearin G."/>
            <person name="Gellesch M."/>
            <person name="Goldberg J."/>
            <person name="Griggs A."/>
            <person name="Gujja S."/>
            <person name="Heilman E."/>
            <person name="Heiman D."/>
            <person name="Howarth C."/>
            <person name="Larson L."/>
            <person name="Lui A."/>
            <person name="MacDonald P.J.P."/>
            <person name="Mehta T."/>
            <person name="Montmayeur A."/>
            <person name="Murphy C."/>
            <person name="Neiman D."/>
            <person name="Pearson M."/>
            <person name="Priest M."/>
            <person name="Roberts A."/>
            <person name="Saif S."/>
            <person name="Shea T."/>
            <person name="Shenoy N."/>
            <person name="Sisk P."/>
            <person name="Stolte C."/>
            <person name="Sykes S."/>
            <person name="White J."/>
            <person name="Yandava C."/>
            <person name="Nusbaum C."/>
            <person name="Birren B."/>
        </authorList>
    </citation>
    <scope>NUCLEOTIDE SEQUENCE [LARGE SCALE GENOMIC DNA]</scope>
    <source>
        <strain evidence="3 4">29_1</strain>
    </source>
</reference>
<keyword evidence="1" id="KW-1133">Transmembrane helix</keyword>
<keyword evidence="1" id="KW-0472">Membrane</keyword>
<dbReference type="EMBL" id="ADKX01000032">
    <property type="protein sequence ID" value="EFW04936.1"/>
    <property type="molecule type" value="Genomic_DNA"/>
</dbReference>
<sequence>MYSWLYSIEEKIMNQQKIKWDKKYILIVFIGLCLVITFLIFNNREKSNTLIFEGSPEYIKKSDEQKKQLTIGVTNPPQESKSYLGQDQTSRLTKRLVYEPIVYIKKDLSIEFMLADKIIFSKDGLEAKVELNKKAKFSNGDVVNAETVKKSYLELNKTTSQYSQKDICKTIKGMEDYQLGKNNDISGIIIDNEYELTFQFNSCSILNIQGLSIPIFKTVENSKWAIGTGEYAFEKYSHNKSIELKKNLYKHTSKYAFEKIIIKGTSTIERKNEVDKFNLDICEVSLTSHINDIKEAKYHNVYEVNDAFHLNYLEFNLNDKVGENKDIRKTIYYSINKSDLKQGFDKNERMNNCQLSSLNNEKSLETYDLDIAKKAYHNVKNIKEIEYYTLGDTVSALRYDMMNKNLKEVGLNLKKTSQYDATLRYTTHQLTSPILDFEESIMNSSLKESYQTFIQSSYQNNCQNILKDFEDYCHNEYVTVPISTVAYGLAISSDVDQDSVRDLMINS</sequence>
<name>E7GAN5_9FIRM</name>
<dbReference type="GO" id="GO:0015833">
    <property type="term" value="P:peptide transport"/>
    <property type="evidence" value="ECO:0007669"/>
    <property type="project" value="TreeGrafter"/>
</dbReference>
<evidence type="ECO:0000256" key="1">
    <source>
        <dbReference type="SAM" id="Phobius"/>
    </source>
</evidence>
<evidence type="ECO:0000313" key="3">
    <source>
        <dbReference type="EMBL" id="EFW04936.1"/>
    </source>
</evidence>
<dbReference type="Gene3D" id="3.90.76.10">
    <property type="entry name" value="Dipeptide-binding Protein, Domain 1"/>
    <property type="match status" value="1"/>
</dbReference>
<dbReference type="Proteomes" id="UP000003157">
    <property type="component" value="Unassembled WGS sequence"/>
</dbReference>
<gene>
    <name evidence="3" type="ORF">HMPREF9488_01825</name>
</gene>
<feature type="domain" description="Solute-binding protein family 5" evidence="2">
    <location>
        <begin position="114"/>
        <end position="422"/>
    </location>
</feature>
<organism evidence="3 4">
    <name type="scientific">Coprobacillus cateniformis</name>
    <dbReference type="NCBI Taxonomy" id="100884"/>
    <lineage>
        <taxon>Bacteria</taxon>
        <taxon>Bacillati</taxon>
        <taxon>Bacillota</taxon>
        <taxon>Erysipelotrichia</taxon>
        <taxon>Erysipelotrichales</taxon>
        <taxon>Coprobacillaceae</taxon>
        <taxon>Coprobacillus</taxon>
    </lineage>
</organism>
<evidence type="ECO:0000313" key="4">
    <source>
        <dbReference type="Proteomes" id="UP000003157"/>
    </source>
</evidence>
<dbReference type="Pfam" id="PF00496">
    <property type="entry name" value="SBP_bac_5"/>
    <property type="match status" value="1"/>
</dbReference>
<dbReference type="HOGENOM" id="CLU_537162_0_0_9"/>
<dbReference type="Gene3D" id="3.10.105.10">
    <property type="entry name" value="Dipeptide-binding Protein, Domain 3"/>
    <property type="match status" value="1"/>
</dbReference>
<proteinExistence type="predicted"/>
<dbReference type="STRING" id="100884.GCA_000269565_01921"/>
<keyword evidence="4" id="KW-1185">Reference proteome</keyword>
<comment type="caution">
    <text evidence="3">The sequence shown here is derived from an EMBL/GenBank/DDBJ whole genome shotgun (WGS) entry which is preliminary data.</text>
</comment>
<dbReference type="eggNOG" id="COG0747">
    <property type="taxonomic scope" value="Bacteria"/>
</dbReference>
<keyword evidence="1" id="KW-0812">Transmembrane</keyword>
<dbReference type="AlphaFoldDB" id="E7GAN5"/>